<organism evidence="3 4">
    <name type="scientific">Sporobacter termitidis DSM 10068</name>
    <dbReference type="NCBI Taxonomy" id="1123282"/>
    <lineage>
        <taxon>Bacteria</taxon>
        <taxon>Bacillati</taxon>
        <taxon>Bacillota</taxon>
        <taxon>Clostridia</taxon>
        <taxon>Eubacteriales</taxon>
        <taxon>Oscillospiraceae</taxon>
        <taxon>Sporobacter</taxon>
    </lineage>
</organism>
<dbReference type="PROSITE" id="PS50937">
    <property type="entry name" value="HTH_MERR_2"/>
    <property type="match status" value="1"/>
</dbReference>
<evidence type="ECO:0000313" key="4">
    <source>
        <dbReference type="Proteomes" id="UP000183995"/>
    </source>
</evidence>
<dbReference type="InterPro" id="IPR009061">
    <property type="entry name" value="DNA-bd_dom_put_sf"/>
</dbReference>
<dbReference type="InterPro" id="IPR011256">
    <property type="entry name" value="Reg_factor_effector_dom_sf"/>
</dbReference>
<keyword evidence="4" id="KW-1185">Reference proteome</keyword>
<dbReference type="GO" id="GO:0003677">
    <property type="term" value="F:DNA binding"/>
    <property type="evidence" value="ECO:0007669"/>
    <property type="project" value="UniProtKB-KW"/>
</dbReference>
<dbReference type="Gene3D" id="1.10.1660.10">
    <property type="match status" value="1"/>
</dbReference>
<dbReference type="Gene3D" id="3.20.80.10">
    <property type="entry name" value="Regulatory factor, effector binding domain"/>
    <property type="match status" value="1"/>
</dbReference>
<dbReference type="EMBL" id="FQXV01000007">
    <property type="protein sequence ID" value="SHI07162.1"/>
    <property type="molecule type" value="Genomic_DNA"/>
</dbReference>
<evidence type="ECO:0000313" key="3">
    <source>
        <dbReference type="EMBL" id="SHI07162.1"/>
    </source>
</evidence>
<dbReference type="Proteomes" id="UP000183995">
    <property type="component" value="Unassembled WGS sequence"/>
</dbReference>
<keyword evidence="1 3" id="KW-0238">DNA-binding</keyword>
<gene>
    <name evidence="3" type="ORF">SAMN02745823_02235</name>
</gene>
<dbReference type="SUPFAM" id="SSF46955">
    <property type="entry name" value="Putative DNA-binding domain"/>
    <property type="match status" value="1"/>
</dbReference>
<dbReference type="AlphaFoldDB" id="A0A1M5Y581"/>
<sequence length="275" mass="31373">MTQGHGQYLTTGEFAEICGTTKHTLFHYDDIGILKPELVGDNGYRYYSLKQFFTFDIITVLKEAGTPLKEIQLYIERQDTAHFLSLLTEKRKKLEQEQQKIAGMLRLLQNTIDITDHAVRADIGKPRLETCAEQYLMSIRLAQQDSEKDIVVKTNAHYRYCVERGLFEALPAGFIITGEHLERGAYDKADYFFFRIGIRYECPNLHVKPEGLYAVIDHRGAYENLAGSFEKLERFIADKGFKISGDGYMYELLGYLADGNPDNYVIEIALGVSPA</sequence>
<dbReference type="GO" id="GO:0003700">
    <property type="term" value="F:DNA-binding transcription factor activity"/>
    <property type="evidence" value="ECO:0007669"/>
    <property type="project" value="InterPro"/>
</dbReference>
<protein>
    <submittedName>
        <fullName evidence="3">DNA-binding transcriptional regulator, MerR family</fullName>
    </submittedName>
</protein>
<evidence type="ECO:0000259" key="2">
    <source>
        <dbReference type="PROSITE" id="PS50937"/>
    </source>
</evidence>
<accession>A0A1M5Y581</accession>
<dbReference type="InterPro" id="IPR000551">
    <property type="entry name" value="MerR-type_HTH_dom"/>
</dbReference>
<dbReference type="SUPFAM" id="SSF55136">
    <property type="entry name" value="Probable bacterial effector-binding domain"/>
    <property type="match status" value="1"/>
</dbReference>
<dbReference type="CDD" id="cd04782">
    <property type="entry name" value="HTH_BltR"/>
    <property type="match status" value="1"/>
</dbReference>
<dbReference type="PANTHER" id="PTHR30204">
    <property type="entry name" value="REDOX-CYCLING DRUG-SENSING TRANSCRIPTIONAL ACTIVATOR SOXR"/>
    <property type="match status" value="1"/>
</dbReference>
<evidence type="ECO:0000256" key="1">
    <source>
        <dbReference type="ARBA" id="ARBA00023125"/>
    </source>
</evidence>
<name>A0A1M5Y581_9FIRM</name>
<dbReference type="RefSeq" id="WP_073078905.1">
    <property type="nucleotide sequence ID" value="NZ_FQXV01000007.1"/>
</dbReference>
<feature type="domain" description="HTH merR-type" evidence="2">
    <location>
        <begin position="8"/>
        <end position="77"/>
    </location>
</feature>
<dbReference type="InterPro" id="IPR047057">
    <property type="entry name" value="MerR_fam"/>
</dbReference>
<dbReference type="SMART" id="SM00422">
    <property type="entry name" value="HTH_MERR"/>
    <property type="match status" value="1"/>
</dbReference>
<dbReference type="OrthoDB" id="9773308at2"/>
<dbReference type="Pfam" id="PF13411">
    <property type="entry name" value="MerR_1"/>
    <property type="match status" value="1"/>
</dbReference>
<dbReference type="PANTHER" id="PTHR30204:SF85">
    <property type="entry name" value="MULTIDRUG-EFFLUX TRANSPORTER 2 REGULATOR"/>
    <property type="match status" value="1"/>
</dbReference>
<proteinExistence type="predicted"/>
<dbReference type="STRING" id="1123282.SAMN02745823_02235"/>
<reference evidence="3 4" key="1">
    <citation type="submission" date="2016-11" db="EMBL/GenBank/DDBJ databases">
        <authorList>
            <person name="Jaros S."/>
            <person name="Januszkiewicz K."/>
            <person name="Wedrychowicz H."/>
        </authorList>
    </citation>
    <scope>NUCLEOTIDE SEQUENCE [LARGE SCALE GENOMIC DNA]</scope>
    <source>
        <strain evidence="3 4">DSM 10068</strain>
    </source>
</reference>